<proteinExistence type="predicted"/>
<name>A0A451BAD9_9GAMM</name>
<dbReference type="Gene3D" id="3.40.50.300">
    <property type="entry name" value="P-loop containing nucleotide triphosphate hydrolases"/>
    <property type="match status" value="1"/>
</dbReference>
<sequence length="533" mass="60090">MPRRFNTAGPCLPEEHYMIPPEERLPQVRQLIAEKFFFTIHAPRQTGKTTLLNHLSRTLVAEGKYAALTISLECFTDVAESGEVMPQLLKELSMAAEYELPDDLRPPPISEFIVQPLIALKGYLSAWSASIKLPLVLFLDEIDSVTGPVLISILRQLRDGYTRRPRPFPQSVALVGLRDVRDYRLQVRADVETLGTSSPFNIKVESLSIGNFTREEVERLLAQHTKETGQPFEPDATAEIFRQTNGQPWLVNALANQLTTHYDALVKDRTAPVQREHVLKTREILIERRDTHLDSLVHRLQEEQRIKRVIQPILTGDAATDPTYDDDFSYTRGLGLVTIDQAGLYRIANPIYAEIISRVLTQQMQTSIPATPDWYVGADGTLDMMKLIRGFLDFWRENGEILLQAPYQEAAPHLVFMAWLQRIVNSGGRVDREFALGAGRADLVVRYGERGAQKEIIELKIARGPKTVEDGVGQVSRYARRLGIARGYLVVFPGKAPSPRERDNEIEEREADGVTVVIARVAQPDAREQVGLE</sequence>
<gene>
    <name evidence="2" type="ORF">BECKMB1821H_GA0114242_101831</name>
    <name evidence="1" type="ORF">BECKMB1821I_GA0114274_101831</name>
</gene>
<dbReference type="Pfam" id="PF14516">
    <property type="entry name" value="AAA_35"/>
    <property type="match status" value="1"/>
</dbReference>
<dbReference type="EMBL" id="CAADFQ010000018">
    <property type="protein sequence ID" value="VFK30818.1"/>
    <property type="molecule type" value="Genomic_DNA"/>
</dbReference>
<evidence type="ECO:0000313" key="1">
    <source>
        <dbReference type="EMBL" id="VFK30818.1"/>
    </source>
</evidence>
<organism evidence="2">
    <name type="scientific">Candidatus Kentrum sp. MB</name>
    <dbReference type="NCBI Taxonomy" id="2138164"/>
    <lineage>
        <taxon>Bacteria</taxon>
        <taxon>Pseudomonadati</taxon>
        <taxon>Pseudomonadota</taxon>
        <taxon>Gammaproteobacteria</taxon>
        <taxon>Candidatus Kentrum</taxon>
    </lineage>
</organism>
<dbReference type="EMBL" id="CAADGH010000018">
    <property type="protein sequence ID" value="VFK75250.1"/>
    <property type="molecule type" value="Genomic_DNA"/>
</dbReference>
<protein>
    <submittedName>
        <fullName evidence="2">AAA-like domain-containing protein</fullName>
    </submittedName>
</protein>
<reference evidence="2" key="1">
    <citation type="submission" date="2019-02" db="EMBL/GenBank/DDBJ databases">
        <authorList>
            <person name="Gruber-Vodicka R. H."/>
            <person name="Seah K. B. B."/>
        </authorList>
    </citation>
    <scope>NUCLEOTIDE SEQUENCE</scope>
    <source>
        <strain evidence="2">BECK_BZ198</strain>
        <strain evidence="1">BECK_BZ199</strain>
    </source>
</reference>
<dbReference type="InterPro" id="IPR027417">
    <property type="entry name" value="P-loop_NTPase"/>
</dbReference>
<dbReference type="AlphaFoldDB" id="A0A451BAD9"/>
<evidence type="ECO:0000313" key="2">
    <source>
        <dbReference type="EMBL" id="VFK75250.1"/>
    </source>
</evidence>
<dbReference type="SUPFAM" id="SSF52540">
    <property type="entry name" value="P-loop containing nucleoside triphosphate hydrolases"/>
    <property type="match status" value="1"/>
</dbReference>
<accession>A0A451BAD9</accession>